<feature type="region of interest" description="Disordered" evidence="6">
    <location>
        <begin position="119"/>
        <end position="159"/>
    </location>
</feature>
<keyword evidence="3" id="KW-0378">Hydrolase</keyword>
<name>G0P8F2_CAEBE</name>
<comment type="similarity">
    <text evidence="1">Belongs to the DNA2/NAM7 helicase family.</text>
</comment>
<dbReference type="Proteomes" id="UP000008068">
    <property type="component" value="Unassembled WGS sequence"/>
</dbReference>
<feature type="region of interest" description="Disordered" evidence="6">
    <location>
        <begin position="44"/>
        <end position="71"/>
    </location>
</feature>
<dbReference type="PANTHER" id="PTHR43788">
    <property type="entry name" value="DNA2/NAM7 HELICASE FAMILY MEMBER"/>
    <property type="match status" value="1"/>
</dbReference>
<proteinExistence type="inferred from homology"/>
<dbReference type="Pfam" id="PF13087">
    <property type="entry name" value="AAA_12"/>
    <property type="match status" value="1"/>
</dbReference>
<organism evidence="10">
    <name type="scientific">Caenorhabditis brenneri</name>
    <name type="common">Nematode worm</name>
    <dbReference type="NCBI Taxonomy" id="135651"/>
    <lineage>
        <taxon>Eukaryota</taxon>
        <taxon>Metazoa</taxon>
        <taxon>Ecdysozoa</taxon>
        <taxon>Nematoda</taxon>
        <taxon>Chromadorea</taxon>
        <taxon>Rhabditida</taxon>
        <taxon>Rhabditina</taxon>
        <taxon>Rhabditomorpha</taxon>
        <taxon>Rhabditoidea</taxon>
        <taxon>Rhabditidae</taxon>
        <taxon>Peloderinae</taxon>
        <taxon>Caenorhabditis</taxon>
    </lineage>
</organism>
<dbReference type="InterPro" id="IPR041679">
    <property type="entry name" value="DNA2/NAM7-like_C"/>
</dbReference>
<dbReference type="GO" id="GO:0043139">
    <property type="term" value="F:5'-3' DNA helicase activity"/>
    <property type="evidence" value="ECO:0007669"/>
    <property type="project" value="TreeGrafter"/>
</dbReference>
<dbReference type="Pfam" id="PF13086">
    <property type="entry name" value="AAA_11"/>
    <property type="match status" value="1"/>
</dbReference>
<dbReference type="STRING" id="135651.G0P8F2"/>
<dbReference type="InterPro" id="IPR047187">
    <property type="entry name" value="SF1_C_Upf1"/>
</dbReference>
<keyword evidence="10" id="KW-1185">Reference proteome</keyword>
<dbReference type="InterPro" id="IPR050534">
    <property type="entry name" value="Coronavir_polyprotein_1ab"/>
</dbReference>
<feature type="compositionally biased region" description="Low complexity" evidence="6">
    <location>
        <begin position="44"/>
        <end position="58"/>
    </location>
</feature>
<reference evidence="10" key="1">
    <citation type="submission" date="2011-07" db="EMBL/GenBank/DDBJ databases">
        <authorList>
            <consortium name="Caenorhabditis brenneri Sequencing and Analysis Consortium"/>
            <person name="Wilson R.K."/>
        </authorList>
    </citation>
    <scope>NUCLEOTIDE SEQUENCE [LARGE SCALE GENOMIC DNA]</scope>
    <source>
        <strain evidence="10">PB2801</strain>
    </source>
</reference>
<dbReference type="Gene3D" id="3.40.50.300">
    <property type="entry name" value="P-loop containing nucleotide triphosphate hydrolases"/>
    <property type="match status" value="2"/>
</dbReference>
<feature type="domain" description="DNA2/NAM7 helicase-like C-terminal" evidence="8">
    <location>
        <begin position="923"/>
        <end position="1116"/>
    </location>
</feature>
<gene>
    <name evidence="9" type="ORF">CAEBREN_23506</name>
</gene>
<keyword evidence="4" id="KW-0347">Helicase</keyword>
<protein>
    <submittedName>
        <fullName evidence="9">Uncharacterized protein</fullName>
    </submittedName>
</protein>
<feature type="region of interest" description="Disordered" evidence="6">
    <location>
        <begin position="1"/>
        <end position="31"/>
    </location>
</feature>
<evidence type="ECO:0000256" key="5">
    <source>
        <dbReference type="ARBA" id="ARBA00022840"/>
    </source>
</evidence>
<dbReference type="AlphaFoldDB" id="G0P8F2"/>
<evidence type="ECO:0000259" key="7">
    <source>
        <dbReference type="Pfam" id="PF13086"/>
    </source>
</evidence>
<keyword evidence="5" id="KW-0067">ATP-binding</keyword>
<feature type="compositionally biased region" description="Polar residues" evidence="6">
    <location>
        <begin position="59"/>
        <end position="69"/>
    </location>
</feature>
<keyword evidence="2" id="KW-0547">Nucleotide-binding</keyword>
<evidence type="ECO:0000256" key="3">
    <source>
        <dbReference type="ARBA" id="ARBA00022801"/>
    </source>
</evidence>
<evidence type="ECO:0000313" key="9">
    <source>
        <dbReference type="EMBL" id="EGT47721.1"/>
    </source>
</evidence>
<dbReference type="InterPro" id="IPR027417">
    <property type="entry name" value="P-loop_NTPase"/>
</dbReference>
<dbReference type="HOGENOM" id="CLU_005949_0_0_1"/>
<dbReference type="FunCoup" id="G0P8F2">
    <property type="interactions" value="1763"/>
</dbReference>
<dbReference type="PANTHER" id="PTHR43788:SF16">
    <property type="entry name" value="HELICASE WITH ZINC FINGER 2"/>
    <property type="match status" value="1"/>
</dbReference>
<dbReference type="CDD" id="cd18808">
    <property type="entry name" value="SF1_C_Upf1"/>
    <property type="match status" value="1"/>
</dbReference>
<sequence>MDPDNPNKRRRLSSAELLDIPEDGHPAPLDESGTIFAVEELLADDSNTTADDSTTTVTQPEETSAQNDARSCIESVVRDLLATIEAMEENEETSGSEAVTASSAERSTAMTMFCETPANATEGSEEPMDTLPPPPPPPMDIPPPPPPPEDAPQPLRAEALPPPPMADLLPETLKIEPFHPLQKFYQPFEGTLPTVATHKIRVQEDINKDIQFLRNQSVWAALTLGTTNPTKKGEKRGQLETISEKPSDPGVIFIITRHGGRTCLATPLHVEVCVPGRPDLFYVTFSNHSRDRKNGDNIDVNDYHEGDALYVTKLVRRPQQSFEVVPTTFDNVTDPNIHKFWGIDEFFLIERTNKVAATIRLPGQAHVVGKVECIASGIGQSVFGPKHLFPEKAGGNNKPRTKCLARIFVPRLQPGRVLATIAGPNAKSTVTEMAHSIINETHVYPWVLSAVQLSPAEQRSFDSLPNVFTTFRPGDNHGYNALLSGTLLAFSGVLAAGNRDKDLRVYLTTIQHVHTVRGKPVVTFAIQGVTGPPSLQLWPRGARIRVDAPEHLVEMELESAANEAEFVVITARPTTSKEEILNFVSDLKNRKLMVYQKFEKHDYQFRTFPRQDAYQTIPRTAPIKLLLEAILGGPRIPDQPIPDRNFDFTLDGVRPSDEQRQYLSALLHTEIPVIQANSPFGVGKTLMIVMALVKLADRDRCSEAIHAATTTTNTATVAIAETLIRVAGSYNLRALRVISATNHGTVDDKQKTEIDFPTLWPRVFRKHAEQADERMERCDEIDALSTSVLAHLQNNDQLHGMEFRSSKIRKFLTQRQSPALSLWDAFLQLYRPHIILGTSATLTEAFSHPHPLSTLSTFVATIQVDEASQFAMHALISLGPHCPKARYALIGDINQLEPYADVQLLEEMKTIAVGNLLKKATGRVQAVNLTRVFRCPPEITNICSDLFYRQGLRAQRNPILDHPYHTILRFRDRFAIQVVHTQGLHTRSGTSLYHADEARMASQMVTAIRNQEPDADIGVLAFYKAQAGYISKMPQFNNVFIGTIDASQGKEFEVTFILVSRSNAFRTPQPAEAPQVSRRQKRRMRPANDATDFIEDTRRINVALSRTKRLCVLLVHEESARTSDIWSRLLDRVPRAATHNGWRINI</sequence>
<dbReference type="OrthoDB" id="5813042at2759"/>
<evidence type="ECO:0000259" key="8">
    <source>
        <dbReference type="Pfam" id="PF13087"/>
    </source>
</evidence>
<dbReference type="InParanoid" id="G0P8F2"/>
<dbReference type="InterPro" id="IPR041677">
    <property type="entry name" value="DNA2/NAM7_AAA_11"/>
</dbReference>
<evidence type="ECO:0000256" key="2">
    <source>
        <dbReference type="ARBA" id="ARBA00022741"/>
    </source>
</evidence>
<accession>G0P8F2</accession>
<feature type="compositionally biased region" description="Pro residues" evidence="6">
    <location>
        <begin position="130"/>
        <end position="151"/>
    </location>
</feature>
<dbReference type="EMBL" id="GL380132">
    <property type="protein sequence ID" value="EGT47721.1"/>
    <property type="molecule type" value="Genomic_DNA"/>
</dbReference>
<dbReference type="SUPFAM" id="SSF52540">
    <property type="entry name" value="P-loop containing nucleoside triphosphate hydrolases"/>
    <property type="match status" value="1"/>
</dbReference>
<dbReference type="eggNOG" id="KOG1801">
    <property type="taxonomic scope" value="Eukaryota"/>
</dbReference>
<evidence type="ECO:0000256" key="6">
    <source>
        <dbReference type="SAM" id="MobiDB-lite"/>
    </source>
</evidence>
<evidence type="ECO:0000313" key="10">
    <source>
        <dbReference type="Proteomes" id="UP000008068"/>
    </source>
</evidence>
<evidence type="ECO:0000256" key="1">
    <source>
        <dbReference type="ARBA" id="ARBA00007913"/>
    </source>
</evidence>
<dbReference type="GO" id="GO:0016787">
    <property type="term" value="F:hydrolase activity"/>
    <property type="evidence" value="ECO:0007669"/>
    <property type="project" value="UniProtKB-KW"/>
</dbReference>
<dbReference type="OMA" id="IARPRIF"/>
<feature type="domain" description="DNA2/NAM7 helicase helicase" evidence="7">
    <location>
        <begin position="657"/>
        <end position="898"/>
    </location>
</feature>
<evidence type="ECO:0000256" key="4">
    <source>
        <dbReference type="ARBA" id="ARBA00022806"/>
    </source>
</evidence>
<dbReference type="GO" id="GO:0005524">
    <property type="term" value="F:ATP binding"/>
    <property type="evidence" value="ECO:0007669"/>
    <property type="project" value="UniProtKB-KW"/>
</dbReference>